<sequence length="101" mass="11892">MTLSPVKPFTKFYLDIKNGMKIEEVQGLFNYHFPKEGRFRQPEWSLNEMRENLNSDQKGVVIISDQNLNYILDPTDGRYNAEILIVYFQNGKVVETKYLPD</sequence>
<dbReference type="AlphaFoldDB" id="A0A975T7W6"/>
<accession>A0A975T7W6</accession>
<protein>
    <submittedName>
        <fullName evidence="1">Uncharacterized protein</fullName>
    </submittedName>
</protein>
<proteinExistence type="predicted"/>
<organism evidence="1 2">
    <name type="scientific">Richelia sinica FACHB-800</name>
    <dbReference type="NCBI Taxonomy" id="1357546"/>
    <lineage>
        <taxon>Bacteria</taxon>
        <taxon>Bacillati</taxon>
        <taxon>Cyanobacteriota</taxon>
        <taxon>Cyanophyceae</taxon>
        <taxon>Nostocales</taxon>
        <taxon>Nostocaceae</taxon>
        <taxon>Richelia</taxon>
    </lineage>
</organism>
<evidence type="ECO:0000313" key="2">
    <source>
        <dbReference type="Proteomes" id="UP000683511"/>
    </source>
</evidence>
<name>A0A975T7W6_9NOST</name>
<evidence type="ECO:0000313" key="1">
    <source>
        <dbReference type="EMBL" id="QXE23540.1"/>
    </source>
</evidence>
<dbReference type="KEGG" id="rsin:B6N60_02230"/>
<dbReference type="Proteomes" id="UP000683511">
    <property type="component" value="Chromosome"/>
</dbReference>
<reference evidence="1" key="1">
    <citation type="submission" date="2017-04" db="EMBL/GenBank/DDBJ databases">
        <title>Genome deletions in a multicellular cyanobacterial endosymbiont for morphological adaptation in marine diatoms.</title>
        <authorList>
            <person name="Wang Y."/>
            <person name="Gao H."/>
            <person name="Li R."/>
            <person name="Xu X."/>
        </authorList>
    </citation>
    <scope>NUCLEOTIDE SEQUENCE</scope>
    <source>
        <strain evidence="1">FACHB 800</strain>
    </source>
</reference>
<keyword evidence="2" id="KW-1185">Reference proteome</keyword>
<dbReference type="EMBL" id="CP021056">
    <property type="protein sequence ID" value="QXE23540.1"/>
    <property type="molecule type" value="Genomic_DNA"/>
</dbReference>
<gene>
    <name evidence="1" type="ORF">B6N60_02230</name>
</gene>